<reference evidence="2 3" key="1">
    <citation type="submission" date="2020-07" db="EMBL/GenBank/DDBJ databases">
        <title>Sequencing the genomes of 1000 actinobacteria strains.</title>
        <authorList>
            <person name="Klenk H.-P."/>
        </authorList>
    </citation>
    <scope>NUCLEOTIDE SEQUENCE [LARGE SCALE GENOMIC DNA]</scope>
    <source>
        <strain evidence="2 3">DSM 100723</strain>
    </source>
</reference>
<dbReference type="EMBL" id="JACGWT010000001">
    <property type="protein sequence ID" value="MBA8793137.1"/>
    <property type="molecule type" value="Genomic_DNA"/>
</dbReference>
<dbReference type="InterPro" id="IPR013022">
    <property type="entry name" value="Xyl_isomerase-like_TIM-brl"/>
</dbReference>
<name>A0A7W3P4S3_9ACTN</name>
<sequence length="294" mass="31122">MADLGVMTTEFAGDLETVLDAVVAHGFTNVQLQLGSTAPDVPVRDALLRGLEVLGGRIGADTAHRVRAATAARGLRVAAVDGTYNMAHPDPASREANLERLLALIAHAQAFGTDLVTLCTGTRAELMWTHHEDNRSPAAWDDVVGQLRRAAPAAEAAGVRLAFEPEHNNVVDTAARAEALIEQVGSPALGVVMDPANLFHRGDLARQRDHLAEAFARLGPYVLLAHAKDLDHDGDAGGRAAGCGHLDYDAVLAELAAAGFDGTIVLHQLAELAPDRIGEAVDHVRRHAPEGYLR</sequence>
<dbReference type="InterPro" id="IPR050312">
    <property type="entry name" value="IolE/XylAMocC-like"/>
</dbReference>
<dbReference type="Pfam" id="PF01261">
    <property type="entry name" value="AP_endonuc_2"/>
    <property type="match status" value="1"/>
</dbReference>
<dbReference type="Proteomes" id="UP000523079">
    <property type="component" value="Unassembled WGS sequence"/>
</dbReference>
<dbReference type="RefSeq" id="WP_182558680.1">
    <property type="nucleotide sequence ID" value="NZ_JACGWT010000001.1"/>
</dbReference>
<feature type="domain" description="Xylose isomerase-like TIM barrel" evidence="1">
    <location>
        <begin position="20"/>
        <end position="285"/>
    </location>
</feature>
<keyword evidence="3" id="KW-1185">Reference proteome</keyword>
<comment type="caution">
    <text evidence="2">The sequence shown here is derived from an EMBL/GenBank/DDBJ whole genome shotgun (WGS) entry which is preliminary data.</text>
</comment>
<dbReference type="PANTHER" id="PTHR12110">
    <property type="entry name" value="HYDROXYPYRUVATE ISOMERASE"/>
    <property type="match status" value="1"/>
</dbReference>
<dbReference type="GO" id="GO:0016853">
    <property type="term" value="F:isomerase activity"/>
    <property type="evidence" value="ECO:0007669"/>
    <property type="project" value="UniProtKB-KW"/>
</dbReference>
<evidence type="ECO:0000259" key="1">
    <source>
        <dbReference type="Pfam" id="PF01261"/>
    </source>
</evidence>
<protein>
    <submittedName>
        <fullName evidence="2">Sugar phosphate isomerase/epimerase</fullName>
    </submittedName>
</protein>
<evidence type="ECO:0000313" key="3">
    <source>
        <dbReference type="Proteomes" id="UP000523079"/>
    </source>
</evidence>
<accession>A0A7W3P4S3</accession>
<dbReference type="SUPFAM" id="SSF51658">
    <property type="entry name" value="Xylose isomerase-like"/>
    <property type="match status" value="1"/>
</dbReference>
<organism evidence="2 3">
    <name type="scientific">Microlunatus kandeliicorticis</name>
    <dbReference type="NCBI Taxonomy" id="1759536"/>
    <lineage>
        <taxon>Bacteria</taxon>
        <taxon>Bacillati</taxon>
        <taxon>Actinomycetota</taxon>
        <taxon>Actinomycetes</taxon>
        <taxon>Propionibacteriales</taxon>
        <taxon>Propionibacteriaceae</taxon>
        <taxon>Microlunatus</taxon>
    </lineage>
</organism>
<dbReference type="AlphaFoldDB" id="A0A7W3P4S3"/>
<proteinExistence type="predicted"/>
<keyword evidence="2" id="KW-0413">Isomerase</keyword>
<gene>
    <name evidence="2" type="ORF">FHX74_000731</name>
</gene>
<evidence type="ECO:0000313" key="2">
    <source>
        <dbReference type="EMBL" id="MBA8793137.1"/>
    </source>
</evidence>
<dbReference type="InterPro" id="IPR036237">
    <property type="entry name" value="Xyl_isomerase-like_sf"/>
</dbReference>
<dbReference type="Gene3D" id="3.20.20.150">
    <property type="entry name" value="Divalent-metal-dependent TIM barrel enzymes"/>
    <property type="match status" value="1"/>
</dbReference>